<dbReference type="EMBL" id="GHJT01000541">
    <property type="protein sequence ID" value="MOY34512.1"/>
    <property type="molecule type" value="Transcribed_RNA"/>
</dbReference>
<dbReference type="AlphaFoldDB" id="A0A4D5RBU0"/>
<proteinExistence type="predicted"/>
<evidence type="ECO:0000313" key="1">
    <source>
        <dbReference type="EMBL" id="MOY34512.1"/>
    </source>
</evidence>
<sequence length="95" mass="10568">MTKVHSTKTILPIIAFLIFFFLCFSFRGLHSVLECRQSLGETGKASCFLEGLRLIDNLVRAGCGDPMGHMQTCRAGLAISRSTQIKRLNPLLQKL</sequence>
<organism evidence="1">
    <name type="scientific">Ixodes scapularis</name>
    <name type="common">Black-legged tick</name>
    <name type="synonym">Deer tick</name>
    <dbReference type="NCBI Taxonomy" id="6945"/>
    <lineage>
        <taxon>Eukaryota</taxon>
        <taxon>Metazoa</taxon>
        <taxon>Ecdysozoa</taxon>
        <taxon>Arthropoda</taxon>
        <taxon>Chelicerata</taxon>
        <taxon>Arachnida</taxon>
        <taxon>Acari</taxon>
        <taxon>Parasitiformes</taxon>
        <taxon>Ixodida</taxon>
        <taxon>Ixodoidea</taxon>
        <taxon>Ixodidae</taxon>
        <taxon>Ixodinae</taxon>
        <taxon>Ixodes</taxon>
    </lineage>
</organism>
<name>A0A4D5RBU0_IXOSC</name>
<accession>A0A4D5RBU0</accession>
<reference evidence="1" key="1">
    <citation type="submission" date="2019-04" db="EMBL/GenBank/DDBJ databases">
        <title>An insight into the mialome of Ixodes scapularis.</title>
        <authorList>
            <person name="Ribeiro J.M."/>
            <person name="Mather T.N."/>
            <person name="Karim S."/>
        </authorList>
    </citation>
    <scope>NUCLEOTIDE SEQUENCE</scope>
</reference>
<protein>
    <submittedName>
        <fullName evidence="1">Putative secreted protein</fullName>
    </submittedName>
</protein>